<dbReference type="AlphaFoldDB" id="A0A2K8K9A9"/>
<name>A0A2K8K9A9_CARRU</name>
<dbReference type="OrthoDB" id="6182952at2"/>
<dbReference type="EMBL" id="CP024798">
    <property type="protein sequence ID" value="ATX33443.1"/>
    <property type="molecule type" value="Genomic_DNA"/>
</dbReference>
<dbReference type="SUPFAM" id="SSF51998">
    <property type="entry name" value="PFL-like glycyl radical enzymes"/>
    <property type="match status" value="1"/>
</dbReference>
<accession>A0A2K8K9A9</accession>
<reference evidence="1 2" key="1">
    <citation type="submission" date="2017-11" db="EMBL/GenBank/DDBJ databases">
        <title>The genome sequence of Candidatus Carsonella ruddii from the psyllid Bactericera trigonica.</title>
        <authorList>
            <person name="Katsir L."/>
            <person name="Zhepu R."/>
            <person name="Piasezky A."/>
            <person name="Jong J."/>
            <person name="Sela N."/>
            <person name="Freilich S."/>
            <person name="Bahar O."/>
        </authorList>
    </citation>
    <scope>NUCLEOTIDE SEQUENCE [LARGE SCALE GENOMIC DNA]</scope>
    <source>
        <strain evidence="1 2">BT</strain>
    </source>
</reference>
<protein>
    <submittedName>
        <fullName evidence="1">Uncharacterized protein</fullName>
    </submittedName>
</protein>
<sequence length="545" mass="67322">MLKIKILLLKIYSFSNYKTNIFFFLKKIKKKFFIKINYINFIINNLNFYNKKKMSFLLYLFICEIISNLNINKNNYFLFNKKNIFLKEIKNNYSLFEILFFLFLTKIKKIFNLKKIKKIFTNVLVKIKNEVYESLKERYISTFLYIFINEQIKIKNILKLYLNYIDYNFFYFLKNIKKVCLLIFSNKEEFSKKLYIGMLKNNNNNLNYYLIFLINNLIKKNIYKISISFEIYNFDILKIIKNIKIFKKLKINIIIGIPDLFIEYIIKKKNWYLIDSNCIKKNYEYYLQSYYDEYIGYGTLREKYKNILKNKNILKISINSKKLFLNILKNKIKIIYSDKKNRNNINKHIGCLISNFYQNKIFDRNNYFNNKIYYIKNTNVIIKRNNSFYVEVKLEQNFFVCKNNIKKFFLKFKILNSKNNFLFVQREMNFHLNFRIKPIIFNINYLNKNFYNYLMFNLIKINSFYSKLYMPYIWYPGSDIYYKDYYYKNHFFSKHWKLLSNYTDNNKLLCSINLIIKIKKKFITTFDNYFLKLLVILWQIQDEKY</sequence>
<dbReference type="RefSeq" id="WP_157801512.1">
    <property type="nucleotide sequence ID" value="NZ_CP024798.1"/>
</dbReference>
<dbReference type="Proteomes" id="UP000230531">
    <property type="component" value="Chromosome"/>
</dbReference>
<proteinExistence type="predicted"/>
<organism evidence="1 2">
    <name type="scientific">Carsonella ruddii</name>
    <dbReference type="NCBI Taxonomy" id="114186"/>
    <lineage>
        <taxon>Bacteria</taxon>
        <taxon>Pseudomonadati</taxon>
        <taxon>Pseudomonadota</taxon>
        <taxon>Gammaproteobacteria</taxon>
        <taxon>Oceanospirillales</taxon>
        <taxon>Halomonadaceae</taxon>
        <taxon>Zymobacter group</taxon>
        <taxon>Candidatus Carsonella</taxon>
    </lineage>
</organism>
<evidence type="ECO:0000313" key="1">
    <source>
        <dbReference type="EMBL" id="ATX33443.1"/>
    </source>
</evidence>
<evidence type="ECO:0000313" key="2">
    <source>
        <dbReference type="Proteomes" id="UP000230531"/>
    </source>
</evidence>
<gene>
    <name evidence="1" type="ORF">CUN91_00540</name>
</gene>